<dbReference type="EMBL" id="VRMG01000005">
    <property type="protein sequence ID" value="TXN31202.1"/>
    <property type="molecule type" value="Genomic_DNA"/>
</dbReference>
<dbReference type="AlphaFoldDB" id="A0A5C8USC4"/>
<evidence type="ECO:0000313" key="4">
    <source>
        <dbReference type="Proteomes" id="UP000321379"/>
    </source>
</evidence>
<evidence type="ECO:0000256" key="2">
    <source>
        <dbReference type="SAM" id="Phobius"/>
    </source>
</evidence>
<dbReference type="InterPro" id="IPR003737">
    <property type="entry name" value="GlcNAc_PI_deacetylase-related"/>
</dbReference>
<keyword evidence="2" id="KW-0472">Membrane</keyword>
<gene>
    <name evidence="3" type="ORF">FVP33_06400</name>
</gene>
<proteinExistence type="predicted"/>
<keyword evidence="4" id="KW-1185">Reference proteome</keyword>
<feature type="transmembrane region" description="Helical" evidence="2">
    <location>
        <begin position="362"/>
        <end position="381"/>
    </location>
</feature>
<dbReference type="PANTHER" id="PTHR12993:SF26">
    <property type="entry name" value="1D-MYO-INOSITOL 2-ACETAMIDO-2-DEOXY-ALPHA-D-GLUCOPYRANOSIDE DEACETYLASE"/>
    <property type="match status" value="1"/>
</dbReference>
<evidence type="ECO:0000313" key="3">
    <source>
        <dbReference type="EMBL" id="TXN31202.1"/>
    </source>
</evidence>
<accession>A0A5C8USC4</accession>
<dbReference type="GO" id="GO:0016811">
    <property type="term" value="F:hydrolase activity, acting on carbon-nitrogen (but not peptide) bonds, in linear amides"/>
    <property type="evidence" value="ECO:0007669"/>
    <property type="project" value="TreeGrafter"/>
</dbReference>
<protein>
    <submittedName>
        <fullName evidence="3">Mycothiol biosynthesis protein</fullName>
    </submittedName>
</protein>
<keyword evidence="1" id="KW-0862">Zinc</keyword>
<feature type="transmembrane region" description="Helical" evidence="2">
    <location>
        <begin position="298"/>
        <end position="323"/>
    </location>
</feature>
<feature type="transmembrane region" description="Helical" evidence="2">
    <location>
        <begin position="330"/>
        <end position="350"/>
    </location>
</feature>
<dbReference type="GO" id="GO:0016137">
    <property type="term" value="P:glycoside metabolic process"/>
    <property type="evidence" value="ECO:0007669"/>
    <property type="project" value="UniProtKB-ARBA"/>
</dbReference>
<comment type="caution">
    <text evidence="3">The sequence shown here is derived from an EMBL/GenBank/DDBJ whole genome shotgun (WGS) entry which is preliminary data.</text>
</comment>
<dbReference type="PANTHER" id="PTHR12993">
    <property type="entry name" value="N-ACETYLGLUCOSAMINYL-PHOSPHATIDYLINOSITOL DE-N-ACETYLASE-RELATED"/>
    <property type="match status" value="1"/>
</dbReference>
<dbReference type="Gene3D" id="3.40.50.10320">
    <property type="entry name" value="LmbE-like"/>
    <property type="match status" value="1"/>
</dbReference>
<feature type="transmembrane region" description="Helical" evidence="2">
    <location>
        <begin position="273"/>
        <end position="292"/>
    </location>
</feature>
<sequence length="404" mass="41712">MLRPILCNVQQNPSESVPERVLFVHAHPDDESLSTGGTIATLVKRGAAVTVVTCTRGERGEVIPADLHHLEGDPAELAAHRSIELAAALAVLGVTDHRYLGAAGARWADLPPRIYTDSGMRWGSDGAEPAETIADDSLCAAPFGEVAADLATVIDSVQATAVVSYDSRGGYGHPDHVRAHEAARRAAEVMGVPFFAIQPAGAAATVRVDVSDALAQKADALRAHRSQVTVEGDRYSLSSGPSHPIAAEESYAIVRPDQPGTVAWKDQGFGIHLFAWIIALIVGAAVGGIATVNHQATLSVGGLTIGIGIIATLVITAALLVGLRLVFGGRLVAGIAAFGQLAVIGALSLTGSGGSILVPANVAGYLLTYGPALIALLVLAWPSVGTFRRDKIAVRPETKGTSSP</sequence>
<name>A0A5C8USC4_9MICO</name>
<dbReference type="SUPFAM" id="SSF102588">
    <property type="entry name" value="LmbE-like"/>
    <property type="match status" value="1"/>
</dbReference>
<dbReference type="Proteomes" id="UP000321379">
    <property type="component" value="Unassembled WGS sequence"/>
</dbReference>
<organism evidence="3 4">
    <name type="scientific">Lacisediminihabitans profunda</name>
    <dbReference type="NCBI Taxonomy" id="2594790"/>
    <lineage>
        <taxon>Bacteria</taxon>
        <taxon>Bacillati</taxon>
        <taxon>Actinomycetota</taxon>
        <taxon>Actinomycetes</taxon>
        <taxon>Micrococcales</taxon>
        <taxon>Microbacteriaceae</taxon>
        <taxon>Lacisediminihabitans</taxon>
    </lineage>
</organism>
<dbReference type="Pfam" id="PF02585">
    <property type="entry name" value="PIG-L"/>
    <property type="match status" value="1"/>
</dbReference>
<keyword evidence="2" id="KW-1133">Transmembrane helix</keyword>
<evidence type="ECO:0000256" key="1">
    <source>
        <dbReference type="ARBA" id="ARBA00022833"/>
    </source>
</evidence>
<keyword evidence="2" id="KW-0812">Transmembrane</keyword>
<dbReference type="InterPro" id="IPR024078">
    <property type="entry name" value="LmbE-like_dom_sf"/>
</dbReference>
<reference evidence="3 4" key="1">
    <citation type="submission" date="2019-08" db="EMBL/GenBank/DDBJ databases">
        <title>Bacterial whole genome sequence for Glaciihabitans sp. CHu50b-6-2.</title>
        <authorList>
            <person name="Jin L."/>
        </authorList>
    </citation>
    <scope>NUCLEOTIDE SEQUENCE [LARGE SCALE GENOMIC DNA]</scope>
    <source>
        <strain evidence="3 4">CHu50b-6-2</strain>
    </source>
</reference>